<dbReference type="InterPro" id="IPR012347">
    <property type="entry name" value="Ferritin-like"/>
</dbReference>
<dbReference type="AlphaFoldDB" id="A0AAU9E856"/>
<dbReference type="SUPFAM" id="SSF47240">
    <property type="entry name" value="Ferritin-like"/>
    <property type="match status" value="1"/>
</dbReference>
<evidence type="ECO:0000259" key="1">
    <source>
        <dbReference type="Pfam" id="PF02915"/>
    </source>
</evidence>
<protein>
    <recommendedName>
        <fullName evidence="1">Rubrerythrin diiron-binding domain-containing protein</fullName>
    </recommendedName>
</protein>
<dbReference type="PANTHER" id="PTHR33531">
    <property type="entry name" value="RUBRERYTHRIN SUBFAMILY"/>
    <property type="match status" value="1"/>
</dbReference>
<dbReference type="InterPro" id="IPR009078">
    <property type="entry name" value="Ferritin-like_SF"/>
</dbReference>
<feature type="domain" description="Rubrerythrin diiron-binding" evidence="1">
    <location>
        <begin position="9"/>
        <end position="137"/>
    </location>
</feature>
<dbReference type="GO" id="GO:0016491">
    <property type="term" value="F:oxidoreductase activity"/>
    <property type="evidence" value="ECO:0007669"/>
    <property type="project" value="InterPro"/>
</dbReference>
<evidence type="ECO:0000313" key="3">
    <source>
        <dbReference type="Proteomes" id="UP001366166"/>
    </source>
</evidence>
<dbReference type="PANTHER" id="PTHR33531:SF10">
    <property type="entry name" value="BLR7895 PROTEIN"/>
    <property type="match status" value="1"/>
</dbReference>
<proteinExistence type="predicted"/>
<dbReference type="GO" id="GO:0046872">
    <property type="term" value="F:metal ion binding"/>
    <property type="evidence" value="ECO:0007669"/>
    <property type="project" value="InterPro"/>
</dbReference>
<dbReference type="InterPro" id="IPR003251">
    <property type="entry name" value="Rr_diiron-bd_dom"/>
</dbReference>
<dbReference type="KEGG" id="dmp:FAK_04040"/>
<dbReference type="CDD" id="cd01045">
    <property type="entry name" value="Ferritin_like_AB"/>
    <property type="match status" value="1"/>
</dbReference>
<dbReference type="EMBL" id="AP028679">
    <property type="protein sequence ID" value="BEQ13338.1"/>
    <property type="molecule type" value="Genomic_DNA"/>
</dbReference>
<organism evidence="2 3">
    <name type="scientific">Desulfoferula mesophila</name>
    <dbReference type="NCBI Taxonomy" id="3058419"/>
    <lineage>
        <taxon>Bacteria</taxon>
        <taxon>Pseudomonadati</taxon>
        <taxon>Thermodesulfobacteriota</taxon>
        <taxon>Desulfarculia</taxon>
        <taxon>Desulfarculales</taxon>
        <taxon>Desulfarculaceae</taxon>
        <taxon>Desulfoferula</taxon>
    </lineage>
</organism>
<reference evidence="3" key="1">
    <citation type="journal article" date="2023" name="Arch. Microbiol.">
        <title>Desulfoferula mesophilus gen. nov. sp. nov., a mesophilic sulfate-reducing bacterium isolated from a brackish lake sediment.</title>
        <authorList>
            <person name="Watanabe T."/>
            <person name="Yabe T."/>
            <person name="Tsuji J.M."/>
            <person name="Fukui M."/>
        </authorList>
    </citation>
    <scope>NUCLEOTIDE SEQUENCE [LARGE SCALE GENOMIC DNA]</scope>
    <source>
        <strain evidence="3">12FAK</strain>
    </source>
</reference>
<dbReference type="Pfam" id="PF02915">
    <property type="entry name" value="Rubrerythrin"/>
    <property type="match status" value="1"/>
</dbReference>
<name>A0AAU9E856_9BACT</name>
<dbReference type="RefSeq" id="WP_338604958.1">
    <property type="nucleotide sequence ID" value="NZ_AP028679.1"/>
</dbReference>
<dbReference type="Proteomes" id="UP001366166">
    <property type="component" value="Chromosome"/>
</dbReference>
<evidence type="ECO:0000313" key="2">
    <source>
        <dbReference type="EMBL" id="BEQ13338.1"/>
    </source>
</evidence>
<gene>
    <name evidence="2" type="ORF">FAK_04040</name>
</gene>
<keyword evidence="3" id="KW-1185">Reference proteome</keyword>
<accession>A0AAU9E856</accession>
<dbReference type="Gene3D" id="1.20.1260.10">
    <property type="match status" value="1"/>
</dbReference>
<sequence length="151" mass="17170">MSKFSSVDEVLDFAIAREEEATAFYLQMAQRMDKPWMKKAFEDFADEELGHKDKLMAVKQGKTLTPEGVKVTDLKIADYVVAAPVSPDMTYGDALSVAMQREKKSFMLYSRLAANCNTPELKSTFEALAQEEAKHKLWLEVEYDDKVLTED</sequence>